<proteinExistence type="predicted"/>
<reference evidence="1" key="1">
    <citation type="submission" date="2021-03" db="EMBL/GenBank/DDBJ databases">
        <authorList>
            <person name="Li Z."/>
            <person name="Yang C."/>
        </authorList>
    </citation>
    <scope>NUCLEOTIDE SEQUENCE</scope>
    <source>
        <strain evidence="1">Dzin_1.0</strain>
        <tissue evidence="1">Leaf</tissue>
    </source>
</reference>
<dbReference type="EMBL" id="JAGGNH010000002">
    <property type="protein sequence ID" value="KAJ0982539.1"/>
    <property type="molecule type" value="Genomic_DNA"/>
</dbReference>
<gene>
    <name evidence="1" type="ORF">J5N97_010794</name>
</gene>
<name>A0A9D5D105_9LILI</name>
<accession>A0A9D5D105</accession>
<evidence type="ECO:0000313" key="1">
    <source>
        <dbReference type="EMBL" id="KAJ0982539.1"/>
    </source>
</evidence>
<dbReference type="AlphaFoldDB" id="A0A9D5D105"/>
<keyword evidence="2" id="KW-1185">Reference proteome</keyword>
<dbReference type="Proteomes" id="UP001085076">
    <property type="component" value="Miscellaneous, Linkage group lg02"/>
</dbReference>
<evidence type="ECO:0000313" key="2">
    <source>
        <dbReference type="Proteomes" id="UP001085076"/>
    </source>
</evidence>
<reference evidence="1" key="2">
    <citation type="journal article" date="2022" name="Hortic Res">
        <title>The genome of Dioscorea zingiberensis sheds light on the biosynthesis, origin and evolution of the medicinally important diosgenin saponins.</title>
        <authorList>
            <person name="Li Y."/>
            <person name="Tan C."/>
            <person name="Li Z."/>
            <person name="Guo J."/>
            <person name="Li S."/>
            <person name="Chen X."/>
            <person name="Wang C."/>
            <person name="Dai X."/>
            <person name="Yang H."/>
            <person name="Song W."/>
            <person name="Hou L."/>
            <person name="Xu J."/>
            <person name="Tong Z."/>
            <person name="Xu A."/>
            <person name="Yuan X."/>
            <person name="Wang W."/>
            <person name="Yang Q."/>
            <person name="Chen L."/>
            <person name="Sun Z."/>
            <person name="Wang K."/>
            <person name="Pan B."/>
            <person name="Chen J."/>
            <person name="Bao Y."/>
            <person name="Liu F."/>
            <person name="Qi X."/>
            <person name="Gang D.R."/>
            <person name="Wen J."/>
            <person name="Li J."/>
        </authorList>
    </citation>
    <scope>NUCLEOTIDE SEQUENCE</scope>
    <source>
        <strain evidence="1">Dzin_1.0</strain>
    </source>
</reference>
<comment type="caution">
    <text evidence="1">The sequence shown here is derived from an EMBL/GenBank/DDBJ whole genome shotgun (WGS) entry which is preliminary data.</text>
</comment>
<protein>
    <submittedName>
        <fullName evidence="1">Uncharacterized protein</fullName>
    </submittedName>
</protein>
<sequence length="72" mass="7381">MASNGEKLRKRYGEVVQKHIQHRGAKPGGAGGHLTAAAAAAAAQKQKALLHRVDGDIAISSTTSIFSSTSLG</sequence>
<organism evidence="1 2">
    <name type="scientific">Dioscorea zingiberensis</name>
    <dbReference type="NCBI Taxonomy" id="325984"/>
    <lineage>
        <taxon>Eukaryota</taxon>
        <taxon>Viridiplantae</taxon>
        <taxon>Streptophyta</taxon>
        <taxon>Embryophyta</taxon>
        <taxon>Tracheophyta</taxon>
        <taxon>Spermatophyta</taxon>
        <taxon>Magnoliopsida</taxon>
        <taxon>Liliopsida</taxon>
        <taxon>Dioscoreales</taxon>
        <taxon>Dioscoreaceae</taxon>
        <taxon>Dioscorea</taxon>
    </lineage>
</organism>